<dbReference type="GO" id="GO:0005829">
    <property type="term" value="C:cytosol"/>
    <property type="evidence" value="ECO:0000318"/>
    <property type="project" value="GO_Central"/>
</dbReference>
<protein>
    <recommendedName>
        <fullName evidence="1">A-kinase anchor protein 7-like phosphoesterase domain-containing protein</fullName>
    </recommendedName>
</protein>
<proteinExistence type="predicted"/>
<dbReference type="Gene3D" id="3.90.1140.10">
    <property type="entry name" value="Cyclic phosphodiesterase"/>
    <property type="match status" value="1"/>
</dbReference>
<evidence type="ECO:0000313" key="3">
    <source>
        <dbReference type="Proteomes" id="UP000001593"/>
    </source>
</evidence>
<accession>A7SLQ7</accession>
<dbReference type="SUPFAM" id="SSF55144">
    <property type="entry name" value="LigT-like"/>
    <property type="match status" value="1"/>
</dbReference>
<evidence type="ECO:0000313" key="2">
    <source>
        <dbReference type="EMBL" id="EDO35340.1"/>
    </source>
</evidence>
<reference evidence="2 3" key="1">
    <citation type="journal article" date="2007" name="Science">
        <title>Sea anemone genome reveals ancestral eumetazoan gene repertoire and genomic organization.</title>
        <authorList>
            <person name="Putnam N.H."/>
            <person name="Srivastava M."/>
            <person name="Hellsten U."/>
            <person name="Dirks B."/>
            <person name="Chapman J."/>
            <person name="Salamov A."/>
            <person name="Terry A."/>
            <person name="Shapiro H."/>
            <person name="Lindquist E."/>
            <person name="Kapitonov V.V."/>
            <person name="Jurka J."/>
            <person name="Genikhovich G."/>
            <person name="Grigoriev I.V."/>
            <person name="Lucas S.M."/>
            <person name="Steele R.E."/>
            <person name="Finnerty J.R."/>
            <person name="Technau U."/>
            <person name="Martindale M.Q."/>
            <person name="Rokhsar D.S."/>
        </authorList>
    </citation>
    <scope>NUCLEOTIDE SEQUENCE [LARGE SCALE GENOMIC DNA]</scope>
    <source>
        <strain evidence="3">CH2 X CH6</strain>
    </source>
</reference>
<feature type="domain" description="A-kinase anchor protein 7-like phosphoesterase" evidence="1">
    <location>
        <begin position="26"/>
        <end position="218"/>
    </location>
</feature>
<dbReference type="PhylomeDB" id="A7SLQ7"/>
<dbReference type="Proteomes" id="UP000001593">
    <property type="component" value="Unassembled WGS sequence"/>
</dbReference>
<dbReference type="EMBL" id="DS469701">
    <property type="protein sequence ID" value="EDO35340.1"/>
    <property type="molecule type" value="Genomic_DNA"/>
</dbReference>
<dbReference type="AlphaFoldDB" id="A7SLQ7"/>
<organism evidence="2 3">
    <name type="scientific">Nematostella vectensis</name>
    <name type="common">Starlet sea anemone</name>
    <dbReference type="NCBI Taxonomy" id="45351"/>
    <lineage>
        <taxon>Eukaryota</taxon>
        <taxon>Metazoa</taxon>
        <taxon>Cnidaria</taxon>
        <taxon>Anthozoa</taxon>
        <taxon>Hexacorallia</taxon>
        <taxon>Actiniaria</taxon>
        <taxon>Edwardsiidae</taxon>
        <taxon>Nematostella</taxon>
    </lineage>
</organism>
<feature type="non-terminal residue" evidence="2">
    <location>
        <position position="1"/>
    </location>
</feature>
<dbReference type="InterPro" id="IPR019510">
    <property type="entry name" value="AKAP7-like_phosphoesterase"/>
</dbReference>
<sequence>KFKKDLHKESGEESTEIKERPKKITPNYFLAVRVSNPSIHTAAKVIQDSIVNHNKQLEPAIIPTGTLHITLMVMHLDPDQVDKAIAALASSRTELAPYMQDNSPTMTFDGLGHFKHEVLFAKIKEEEEVKTLKEIAEVLKTNFGKEGIVSTDDRPLSPHLTLVKLSRMKLKRKKVIKKIPEECYQPWMETDFGPEPVKKIFLCSMIHAKEQDGFYHCKSCL</sequence>
<dbReference type="OMA" id="HCESSII"/>
<dbReference type="eggNOG" id="KOG2814">
    <property type="taxonomic scope" value="Eukaryota"/>
</dbReference>
<dbReference type="Pfam" id="PF10469">
    <property type="entry name" value="AKAP7_NLS"/>
    <property type="match status" value="1"/>
</dbReference>
<dbReference type="InterPro" id="IPR052641">
    <property type="entry name" value="AKAP7_isoform_gamma"/>
</dbReference>
<keyword evidence="3" id="KW-1185">Reference proteome</keyword>
<dbReference type="HOGENOM" id="CLU_052186_1_1_1"/>
<dbReference type="GO" id="GO:0034237">
    <property type="term" value="F:protein kinase A regulatory subunit binding"/>
    <property type="evidence" value="ECO:0000318"/>
    <property type="project" value="GO_Central"/>
</dbReference>
<dbReference type="InParanoid" id="A7SLQ7"/>
<dbReference type="PANTHER" id="PTHR15934:SF2">
    <property type="entry name" value="A-KINASE ANCHOR PROTEIN 7-LIKE PHOSPHOESTERASE DOMAIN-CONTAINING PROTEIN"/>
    <property type="match status" value="1"/>
</dbReference>
<name>A7SLQ7_NEMVE</name>
<gene>
    <name evidence="2" type="ORF">NEMVEDRAFT_v1g122952</name>
</gene>
<dbReference type="PANTHER" id="PTHR15934">
    <property type="entry name" value="RNA 2',3'-CYCLIC PHOSPHODIESTERASE"/>
    <property type="match status" value="1"/>
</dbReference>
<feature type="non-terminal residue" evidence="2">
    <location>
        <position position="221"/>
    </location>
</feature>
<dbReference type="InterPro" id="IPR009097">
    <property type="entry name" value="Cyclic_Pdiesterase"/>
</dbReference>
<dbReference type="STRING" id="45351.A7SLQ7"/>
<evidence type="ECO:0000259" key="1">
    <source>
        <dbReference type="Pfam" id="PF10469"/>
    </source>
</evidence>